<name>A0A165F005_9BASI</name>
<feature type="region of interest" description="Disordered" evidence="1">
    <location>
        <begin position="38"/>
        <end position="133"/>
    </location>
</feature>
<feature type="region of interest" description="Disordered" evidence="1">
    <location>
        <begin position="1"/>
        <end position="21"/>
    </location>
</feature>
<gene>
    <name evidence="2" type="ORF">CALCODRAFT_484435</name>
</gene>
<protein>
    <submittedName>
        <fullName evidence="2">Uncharacterized protein</fullName>
    </submittedName>
</protein>
<dbReference type="EMBL" id="KV423987">
    <property type="protein sequence ID" value="KZT55902.1"/>
    <property type="molecule type" value="Genomic_DNA"/>
</dbReference>
<feature type="compositionally biased region" description="Polar residues" evidence="1">
    <location>
        <begin position="92"/>
        <end position="103"/>
    </location>
</feature>
<dbReference type="OrthoDB" id="3045711at2759"/>
<feature type="compositionally biased region" description="Low complexity" evidence="1">
    <location>
        <begin position="1"/>
        <end position="14"/>
    </location>
</feature>
<evidence type="ECO:0000256" key="1">
    <source>
        <dbReference type="SAM" id="MobiDB-lite"/>
    </source>
</evidence>
<dbReference type="InParanoid" id="A0A165F005"/>
<feature type="compositionally biased region" description="Basic and acidic residues" evidence="1">
    <location>
        <begin position="122"/>
        <end position="133"/>
    </location>
</feature>
<reference evidence="2 3" key="1">
    <citation type="journal article" date="2016" name="Mol. Biol. Evol.">
        <title>Comparative Genomics of Early-Diverging Mushroom-Forming Fungi Provides Insights into the Origins of Lignocellulose Decay Capabilities.</title>
        <authorList>
            <person name="Nagy L.G."/>
            <person name="Riley R."/>
            <person name="Tritt A."/>
            <person name="Adam C."/>
            <person name="Daum C."/>
            <person name="Floudas D."/>
            <person name="Sun H."/>
            <person name="Yadav J.S."/>
            <person name="Pangilinan J."/>
            <person name="Larsson K.H."/>
            <person name="Matsuura K."/>
            <person name="Barry K."/>
            <person name="Labutti K."/>
            <person name="Kuo R."/>
            <person name="Ohm R.A."/>
            <person name="Bhattacharya S.S."/>
            <person name="Shirouzu T."/>
            <person name="Yoshinaga Y."/>
            <person name="Martin F.M."/>
            <person name="Grigoriev I.V."/>
            <person name="Hibbett D.S."/>
        </authorList>
    </citation>
    <scope>NUCLEOTIDE SEQUENCE [LARGE SCALE GENOMIC DNA]</scope>
    <source>
        <strain evidence="2 3">HHB12733</strain>
    </source>
</reference>
<keyword evidence="3" id="KW-1185">Reference proteome</keyword>
<evidence type="ECO:0000313" key="3">
    <source>
        <dbReference type="Proteomes" id="UP000076842"/>
    </source>
</evidence>
<accession>A0A165F005</accession>
<sequence>MSSTPSQRSSSPLPMERLQAELLQQIAQMPLEGLQNIMRLHRGGVGPGTTSSTPSASAASSPYMSTPQVSPTTISPSLPADNSGYGADSESDASLQQRVTQLERQVAQKPKVKRSKRPIKLPADEAAAKRARPSDEREFVNVLDHVDAQIKSYLQSQVRNKMYRIIGYVKGTTPMPSVGGPTAPPYVPESNEDPIERMVPDFSKGNNCPENRRIQVLAAQLVYKEEMKNPVAIAESRRPRWLKEGVILELADRSWPNLKRIWKEQGKDELELVAKSKRAMRNARRETRRDQLFQALEPFCAEHGLDHDIAKYELVHHDWVGEALSCDEETEERSQEWRDLLFETGEISVRERDDANINCWEIKRPVWMHIKYWEWYKKLLLDRTNSLPNQGRSRAGRIDHKRVDLGRVSHLMPLVLPSDFMIDPKWRSEEMERFGSWEVRSLYPLHVPKELCDSIVGRP</sequence>
<organism evidence="2 3">
    <name type="scientific">Calocera cornea HHB12733</name>
    <dbReference type="NCBI Taxonomy" id="1353952"/>
    <lineage>
        <taxon>Eukaryota</taxon>
        <taxon>Fungi</taxon>
        <taxon>Dikarya</taxon>
        <taxon>Basidiomycota</taxon>
        <taxon>Agaricomycotina</taxon>
        <taxon>Dacrymycetes</taxon>
        <taxon>Dacrymycetales</taxon>
        <taxon>Dacrymycetaceae</taxon>
        <taxon>Calocera</taxon>
    </lineage>
</organism>
<dbReference type="AlphaFoldDB" id="A0A165F005"/>
<evidence type="ECO:0000313" key="2">
    <source>
        <dbReference type="EMBL" id="KZT55902.1"/>
    </source>
</evidence>
<feature type="compositionally biased region" description="Basic residues" evidence="1">
    <location>
        <begin position="110"/>
        <end position="119"/>
    </location>
</feature>
<proteinExistence type="predicted"/>
<dbReference type="Proteomes" id="UP000076842">
    <property type="component" value="Unassembled WGS sequence"/>
</dbReference>
<feature type="compositionally biased region" description="Low complexity" evidence="1">
    <location>
        <begin position="48"/>
        <end position="67"/>
    </location>
</feature>